<name>A0A1I3YKF7_9PSEU</name>
<dbReference type="Proteomes" id="UP000199025">
    <property type="component" value="Unassembled WGS sequence"/>
</dbReference>
<evidence type="ECO:0008006" key="3">
    <source>
        <dbReference type="Google" id="ProtNLM"/>
    </source>
</evidence>
<accession>A0A1I3YKF7</accession>
<evidence type="ECO:0000313" key="1">
    <source>
        <dbReference type="EMBL" id="SFK31706.1"/>
    </source>
</evidence>
<protein>
    <recommendedName>
        <fullName evidence="3">DUF742 domain-containing protein</fullName>
    </recommendedName>
</protein>
<dbReference type="STRING" id="115433.SAMN05421835_11821"/>
<reference evidence="1 2" key="1">
    <citation type="submission" date="2016-10" db="EMBL/GenBank/DDBJ databases">
        <authorList>
            <person name="de Groot N.N."/>
        </authorList>
    </citation>
    <scope>NUCLEOTIDE SEQUENCE [LARGE SCALE GENOMIC DNA]</scope>
    <source>
        <strain evidence="1 2">DSM 44468</strain>
    </source>
</reference>
<dbReference type="EMBL" id="FORP01000018">
    <property type="protein sequence ID" value="SFK31706.1"/>
    <property type="molecule type" value="Genomic_DNA"/>
</dbReference>
<keyword evidence="2" id="KW-1185">Reference proteome</keyword>
<dbReference type="PANTHER" id="PTHR36221">
    <property type="entry name" value="DUF742 DOMAIN-CONTAINING PROTEIN"/>
    <property type="match status" value="1"/>
</dbReference>
<dbReference type="InterPro" id="IPR007995">
    <property type="entry name" value="DUF742"/>
</dbReference>
<sequence length="120" mass="12946">MLDGNDFPDDADMGFWERPYTVTGGRTKPSIQLDLMSRVSATGGISPEGLQREHAQALRLCRRPTSVVEIAALLSQPIAVTKILLADLIAAGAAVAREPHLVDSSNPAMLRKLLDGLRKL</sequence>
<dbReference type="RefSeq" id="WP_245783247.1">
    <property type="nucleotide sequence ID" value="NZ_CBDQZW010000015.1"/>
</dbReference>
<evidence type="ECO:0000313" key="2">
    <source>
        <dbReference type="Proteomes" id="UP000199025"/>
    </source>
</evidence>
<proteinExistence type="predicted"/>
<organism evidence="1 2">
    <name type="scientific">Amycolatopsis sacchari</name>
    <dbReference type="NCBI Taxonomy" id="115433"/>
    <lineage>
        <taxon>Bacteria</taxon>
        <taxon>Bacillati</taxon>
        <taxon>Actinomycetota</taxon>
        <taxon>Actinomycetes</taxon>
        <taxon>Pseudonocardiales</taxon>
        <taxon>Pseudonocardiaceae</taxon>
        <taxon>Amycolatopsis</taxon>
    </lineage>
</organism>
<gene>
    <name evidence="1" type="ORF">SAMN05421835_11821</name>
</gene>
<dbReference type="PANTHER" id="PTHR36221:SF1">
    <property type="entry name" value="DUF742 DOMAIN-CONTAINING PROTEIN"/>
    <property type="match status" value="1"/>
</dbReference>
<dbReference type="AlphaFoldDB" id="A0A1I3YKF7"/>
<dbReference type="Pfam" id="PF05331">
    <property type="entry name" value="DUF742"/>
    <property type="match status" value="1"/>
</dbReference>